<evidence type="ECO:0000256" key="1">
    <source>
        <dbReference type="SAM" id="Phobius"/>
    </source>
</evidence>
<keyword evidence="1" id="KW-1133">Transmembrane helix</keyword>
<dbReference type="EMBL" id="QASN01000020">
    <property type="protein sequence ID" value="PTU73546.1"/>
    <property type="molecule type" value="Genomic_DNA"/>
</dbReference>
<dbReference type="RefSeq" id="WP_108107990.1">
    <property type="nucleotide sequence ID" value="NZ_QASN01000020.1"/>
</dbReference>
<dbReference type="OrthoDB" id="9176965at2"/>
<feature type="transmembrane region" description="Helical" evidence="1">
    <location>
        <begin position="69"/>
        <end position="88"/>
    </location>
</feature>
<dbReference type="AlphaFoldDB" id="A0A2T5P734"/>
<proteinExistence type="predicted"/>
<gene>
    <name evidence="2" type="ORF">DBO85_14615</name>
</gene>
<comment type="caution">
    <text evidence="2">The sequence shown here is derived from an EMBL/GenBank/DDBJ whole genome shotgun (WGS) entry which is preliminary data.</text>
</comment>
<dbReference type="Proteomes" id="UP000244064">
    <property type="component" value="Unassembled WGS sequence"/>
</dbReference>
<accession>A0A2T5P734</accession>
<sequence length="822" mass="90493">MSASHDSTDSDEPLGRLLLRLAGHLIHLLAPIVLVAMLPLPWTLAAIALLVLAQLLCVYLGARRVADEAGFLLVTAILGAAFPLAAWFPGWWGVPVAAVAVLFGLAACATLARRLGLATITPEPARAAAQRGASAWGGGEPTLTPEGEPIRLLARGEIAMGGPSYCDYLFADGVLLQGLGGSALFSNDGRYFVAPIPSRQRWGLLVLDRQARLVYRFVEIDCFWELDAFEKKLLGRCSPLTDDKTYELDLRALLAQSTGVALRELGDLWLEPDDAWQLPDARDYPAPEGRQLHAEPWLPASLLALDDPLQPLRHPLLRLALDGQDSGLLLDEAETPVWDAGGLRLACRAQGGVQRHGGYWCWQSQRGWWELPRPWVEAVGEPGLLLGAVEGFEEDALLITAELALGELDQLRFGYGQMQVYSPIQVIDGHDARGRAQLRERALQRLQLVLPLQASATERGCCRIRIATPAGQRLELRWLRDSADGRLGAYACELDGKRLPGEWQLNVRTAQEGRYLALLAFADAPAAAGEVAVLDVPRAQFWQLALKTPLGRLLDFSDMRLCLSEVVGRLDDTLESTPLQRFNRQSPGPARAAAFLAETEGSRLCYRERHLQLTAQGLQVLPPWRLVDRPQAANAEGDFVLPSPPGDDAAWLFGAQSEYRDSYPRERHPRQGGCLLTASGVALADLTPALVWSADGRYLVVTRLRESDDWHDFAPRRMQWVPYLLDVRARCLYGPGPGLGCMPLFEGLAGGRLSLRVFDSDWQVDEEAGAACVLALETMLGWPVQTLGACGRLWLETDERARAGQWLRLDDDHLDTWRAKWT</sequence>
<keyword evidence="3" id="KW-1185">Reference proteome</keyword>
<feature type="transmembrane region" description="Helical" evidence="1">
    <location>
        <begin position="44"/>
        <end position="62"/>
    </location>
</feature>
<evidence type="ECO:0000313" key="2">
    <source>
        <dbReference type="EMBL" id="PTU73546.1"/>
    </source>
</evidence>
<reference evidence="2 3" key="1">
    <citation type="submission" date="2018-04" db="EMBL/GenBank/DDBJ databases">
        <title>Pseudomonas sp. nov., isolated from mangrove soil.</title>
        <authorList>
            <person name="Chen C."/>
        </authorList>
    </citation>
    <scope>NUCLEOTIDE SEQUENCE [LARGE SCALE GENOMIC DNA]</scope>
    <source>
        <strain evidence="2 3">TC-11</strain>
    </source>
</reference>
<evidence type="ECO:0000313" key="3">
    <source>
        <dbReference type="Proteomes" id="UP000244064"/>
    </source>
</evidence>
<keyword evidence="1" id="KW-0472">Membrane</keyword>
<keyword evidence="1" id="KW-0812">Transmembrane</keyword>
<organism evidence="2 3">
    <name type="scientific">Pseudomonas mangrovi</name>
    <dbReference type="NCBI Taxonomy" id="2161748"/>
    <lineage>
        <taxon>Bacteria</taxon>
        <taxon>Pseudomonadati</taxon>
        <taxon>Pseudomonadota</taxon>
        <taxon>Gammaproteobacteria</taxon>
        <taxon>Pseudomonadales</taxon>
        <taxon>Pseudomonadaceae</taxon>
        <taxon>Pseudomonas</taxon>
    </lineage>
</organism>
<feature type="transmembrane region" description="Helical" evidence="1">
    <location>
        <begin position="17"/>
        <end position="38"/>
    </location>
</feature>
<name>A0A2T5P734_9PSED</name>
<protein>
    <submittedName>
        <fullName evidence="2">Uncharacterized protein</fullName>
    </submittedName>
</protein>